<protein>
    <recommendedName>
        <fullName evidence="3">chitinase</fullName>
        <ecNumber evidence="3">3.2.1.14</ecNumber>
    </recommendedName>
</protein>
<dbReference type="GO" id="GO:0008843">
    <property type="term" value="F:endochitinase activity"/>
    <property type="evidence" value="ECO:0007669"/>
    <property type="project" value="UniProtKB-EC"/>
</dbReference>
<keyword evidence="10" id="KW-0119">Carbohydrate metabolism</keyword>
<feature type="domain" description="GH18" evidence="16">
    <location>
        <begin position="3"/>
        <end position="302"/>
    </location>
</feature>
<dbReference type="SUPFAM" id="SSF51445">
    <property type="entry name" value="(Trans)glycosidases"/>
    <property type="match status" value="1"/>
</dbReference>
<evidence type="ECO:0000313" key="17">
    <source>
        <dbReference type="EMBL" id="EHK19889.1"/>
    </source>
</evidence>
<dbReference type="GO" id="GO:0030248">
    <property type="term" value="F:cellulose binding"/>
    <property type="evidence" value="ECO:0007669"/>
    <property type="project" value="InterPro"/>
</dbReference>
<evidence type="ECO:0000256" key="14">
    <source>
        <dbReference type="RuleBase" id="RU000489"/>
    </source>
</evidence>
<dbReference type="InterPro" id="IPR017853">
    <property type="entry name" value="GH"/>
</dbReference>
<keyword evidence="7 14" id="KW-0378">Hydrolase</keyword>
<accession>G9N0K7</accession>
<dbReference type="InterPro" id="IPR001223">
    <property type="entry name" value="Glyco_hydro18_cat"/>
</dbReference>
<dbReference type="InterPro" id="IPR035971">
    <property type="entry name" value="CBD_sf"/>
</dbReference>
<comment type="subcellular location">
    <subcellularLocation>
        <location evidence="2">Secreted</location>
    </subcellularLocation>
</comment>
<proteinExistence type="inferred from homology"/>
<dbReference type="CDD" id="cd02877">
    <property type="entry name" value="GH18_hevamine_XipI_class_III"/>
    <property type="match status" value="1"/>
</dbReference>
<dbReference type="EC" id="3.2.1.14" evidence="3"/>
<feature type="domain" description="CBM1" evidence="15">
    <location>
        <begin position="340"/>
        <end position="376"/>
    </location>
</feature>
<organism evidence="17 18">
    <name type="scientific">Hypocrea virens (strain Gv29-8 / FGSC 10586)</name>
    <name type="common">Gliocladium virens</name>
    <name type="synonym">Trichoderma virens</name>
    <dbReference type="NCBI Taxonomy" id="413071"/>
    <lineage>
        <taxon>Eukaryota</taxon>
        <taxon>Fungi</taxon>
        <taxon>Dikarya</taxon>
        <taxon>Ascomycota</taxon>
        <taxon>Pezizomycotina</taxon>
        <taxon>Sordariomycetes</taxon>
        <taxon>Hypocreomycetidae</taxon>
        <taxon>Hypocreales</taxon>
        <taxon>Hypocreaceae</taxon>
        <taxon>Trichoderma</taxon>
    </lineage>
</organism>
<evidence type="ECO:0000313" key="18">
    <source>
        <dbReference type="Proteomes" id="UP000007115"/>
    </source>
</evidence>
<dbReference type="PROSITE" id="PS51910">
    <property type="entry name" value="GH18_2"/>
    <property type="match status" value="1"/>
</dbReference>
<keyword evidence="5" id="KW-0147">Chitin-binding</keyword>
<dbReference type="FunCoup" id="G9N0K7">
    <property type="interactions" value="162"/>
</dbReference>
<dbReference type="Gene3D" id="3.20.20.80">
    <property type="entry name" value="Glycosidases"/>
    <property type="match status" value="1"/>
</dbReference>
<dbReference type="PANTHER" id="PTHR45708:SF49">
    <property type="entry name" value="ENDOCHITINASE"/>
    <property type="match status" value="1"/>
</dbReference>
<evidence type="ECO:0000256" key="4">
    <source>
        <dbReference type="ARBA" id="ARBA00022525"/>
    </source>
</evidence>
<dbReference type="InterPro" id="IPR000254">
    <property type="entry name" value="CBD"/>
</dbReference>
<evidence type="ECO:0000256" key="5">
    <source>
        <dbReference type="ARBA" id="ARBA00022669"/>
    </source>
</evidence>
<evidence type="ECO:0000256" key="9">
    <source>
        <dbReference type="ARBA" id="ARBA00023026"/>
    </source>
</evidence>
<evidence type="ECO:0000256" key="2">
    <source>
        <dbReference type="ARBA" id="ARBA00004613"/>
    </source>
</evidence>
<comment type="similarity">
    <text evidence="13">Belongs to the glycosyl hydrolase 18 family. Chitinase class III subfamily.</text>
</comment>
<evidence type="ECO:0000256" key="10">
    <source>
        <dbReference type="ARBA" id="ARBA00023277"/>
    </source>
</evidence>
<dbReference type="InParanoid" id="G9N0K7"/>
<dbReference type="GO" id="GO:0006032">
    <property type="term" value="P:chitin catabolic process"/>
    <property type="evidence" value="ECO:0007669"/>
    <property type="project" value="UniProtKB-KW"/>
</dbReference>
<keyword evidence="6" id="KW-0732">Signal</keyword>
<keyword evidence="11 14" id="KW-0326">Glycosidase</keyword>
<reference evidence="17 18" key="1">
    <citation type="journal article" date="2011" name="Genome Biol.">
        <title>Comparative genome sequence analysis underscores mycoparasitism as the ancestral life style of Trichoderma.</title>
        <authorList>
            <person name="Kubicek C.P."/>
            <person name="Herrera-Estrella A."/>
            <person name="Seidl-Seiboth V."/>
            <person name="Martinez D.A."/>
            <person name="Druzhinina I.S."/>
            <person name="Thon M."/>
            <person name="Zeilinger S."/>
            <person name="Casas-Flores S."/>
            <person name="Horwitz B.A."/>
            <person name="Mukherjee P.K."/>
            <person name="Mukherjee M."/>
            <person name="Kredics L."/>
            <person name="Alcaraz L.D."/>
            <person name="Aerts A."/>
            <person name="Antal Z."/>
            <person name="Atanasova L."/>
            <person name="Cervantes-Badillo M.G."/>
            <person name="Challacombe J."/>
            <person name="Chertkov O."/>
            <person name="McCluskey K."/>
            <person name="Coulpier F."/>
            <person name="Deshpande N."/>
            <person name="von Doehren H."/>
            <person name="Ebbole D.J."/>
            <person name="Esquivel-Naranjo E.U."/>
            <person name="Fekete E."/>
            <person name="Flipphi M."/>
            <person name="Glaser F."/>
            <person name="Gomez-Rodriguez E.Y."/>
            <person name="Gruber S."/>
            <person name="Han C."/>
            <person name="Henrissat B."/>
            <person name="Hermosa R."/>
            <person name="Hernandez-Onate M."/>
            <person name="Karaffa L."/>
            <person name="Kosti I."/>
            <person name="Le Crom S."/>
            <person name="Lindquist E."/>
            <person name="Lucas S."/>
            <person name="Luebeck M."/>
            <person name="Luebeck P.S."/>
            <person name="Margeot A."/>
            <person name="Metz B."/>
            <person name="Misra M."/>
            <person name="Nevalainen H."/>
            <person name="Omann M."/>
            <person name="Packer N."/>
            <person name="Perrone G."/>
            <person name="Uresti-Rivera E.E."/>
            <person name="Salamov A."/>
            <person name="Schmoll M."/>
            <person name="Seiboth B."/>
            <person name="Shapiro H."/>
            <person name="Sukno S."/>
            <person name="Tamayo-Ramos J.A."/>
            <person name="Tisch D."/>
            <person name="Wiest A."/>
            <person name="Wilkinson H.H."/>
            <person name="Zhang M."/>
            <person name="Coutinho P.M."/>
            <person name="Kenerley C.M."/>
            <person name="Monte E."/>
            <person name="Baker S.E."/>
            <person name="Grigoriev I.V."/>
        </authorList>
    </citation>
    <scope>NUCLEOTIDE SEQUENCE [LARGE SCALE GENOMIC DNA]</scope>
    <source>
        <strain evidence="18">Gv29-8 / FGSC 10586</strain>
    </source>
</reference>
<evidence type="ECO:0000256" key="3">
    <source>
        <dbReference type="ARBA" id="ARBA00012729"/>
    </source>
</evidence>
<dbReference type="OMA" id="CQYAAGS"/>
<dbReference type="OrthoDB" id="6020543at2759"/>
<evidence type="ECO:0000256" key="1">
    <source>
        <dbReference type="ARBA" id="ARBA00000822"/>
    </source>
</evidence>
<evidence type="ECO:0000259" key="16">
    <source>
        <dbReference type="PROSITE" id="PS51910"/>
    </source>
</evidence>
<evidence type="ECO:0000256" key="7">
    <source>
        <dbReference type="ARBA" id="ARBA00022801"/>
    </source>
</evidence>
<name>G9N0K7_HYPVG</name>
<dbReference type="AlphaFoldDB" id="G9N0K7"/>
<evidence type="ECO:0000256" key="8">
    <source>
        <dbReference type="ARBA" id="ARBA00023024"/>
    </source>
</evidence>
<dbReference type="Proteomes" id="UP000007115">
    <property type="component" value="Unassembled WGS sequence"/>
</dbReference>
<keyword evidence="8" id="KW-0146">Chitin degradation</keyword>
<dbReference type="PANTHER" id="PTHR45708">
    <property type="entry name" value="ENDOCHITINASE"/>
    <property type="match status" value="1"/>
</dbReference>
<comment type="caution">
    <text evidence="17">The sequence shown here is derived from an EMBL/GenBank/DDBJ whole genome shotgun (WGS) entry which is preliminary data.</text>
</comment>
<dbReference type="VEuPathDB" id="FungiDB:TRIVIDRAFT_193285"/>
<dbReference type="Pfam" id="PF00734">
    <property type="entry name" value="CBM_1"/>
    <property type="match status" value="1"/>
</dbReference>
<dbReference type="InterPro" id="IPR050542">
    <property type="entry name" value="Glycosyl_Hydrlase18_Chitinase"/>
</dbReference>
<dbReference type="InterPro" id="IPR045321">
    <property type="entry name" value="Cts1-like"/>
</dbReference>
<dbReference type="GO" id="GO:0000272">
    <property type="term" value="P:polysaccharide catabolic process"/>
    <property type="evidence" value="ECO:0007669"/>
    <property type="project" value="UniProtKB-KW"/>
</dbReference>
<dbReference type="SUPFAM" id="SSF57180">
    <property type="entry name" value="Cellulose-binding domain"/>
    <property type="match status" value="1"/>
</dbReference>
<dbReference type="PROSITE" id="PS51164">
    <property type="entry name" value="CBM1_2"/>
    <property type="match status" value="1"/>
</dbReference>
<evidence type="ECO:0000256" key="12">
    <source>
        <dbReference type="ARBA" id="ARBA00023326"/>
    </source>
</evidence>
<gene>
    <name evidence="17" type="ORF">TRIVIDRAFT_193285</name>
</gene>
<evidence type="ECO:0000256" key="6">
    <source>
        <dbReference type="ARBA" id="ARBA00022729"/>
    </source>
</evidence>
<sequence>MKFQTVVYWGQYTGEKSLADYCNSISGIDIIVLAFLNNLLPGNTLSGSLGPLCSIGASGSIQGCNNIASDIKTCQAANVKIIISLGGWYSSISLQSASQAEDVGQSLWDMYGNEPNSTAPRPFGEAFVNGFDFDIEHQDDNYNQYYQNMIKQLRSNFAKDSSNKYYITGAPQCFLPETNMGTIIQNSEFDYLWIQFYNNNCALAIDNGKNFNYKDWTDILFTTQSRNASLFIGLPASVNASTGSDSGSQYYIAPEQLATHINSQKSEQNFGGVMLWDAGYSDGNINNGCTYAQNIHHILVTGSACGHSESLMSSPLSSRTTASAQAAYTPPLETTSSILDKVPIWGQCGGQDYTGPTLCLPPYQCIQLSKWWSSCH</sequence>
<dbReference type="SMART" id="SM00236">
    <property type="entry name" value="fCBD"/>
    <property type="match status" value="1"/>
</dbReference>
<dbReference type="GO" id="GO:0005576">
    <property type="term" value="C:extracellular region"/>
    <property type="evidence" value="ECO:0007669"/>
    <property type="project" value="UniProtKB-SubCell"/>
</dbReference>
<dbReference type="GeneID" id="25789738"/>
<dbReference type="RefSeq" id="XP_013954084.1">
    <property type="nucleotide sequence ID" value="XM_014098609.1"/>
</dbReference>
<keyword evidence="12" id="KW-0624">Polysaccharide degradation</keyword>
<dbReference type="Pfam" id="PF00704">
    <property type="entry name" value="Glyco_hydro_18"/>
    <property type="match status" value="1"/>
</dbReference>
<dbReference type="GO" id="GO:0008061">
    <property type="term" value="F:chitin binding"/>
    <property type="evidence" value="ECO:0007669"/>
    <property type="project" value="UniProtKB-KW"/>
</dbReference>
<evidence type="ECO:0000259" key="15">
    <source>
        <dbReference type="PROSITE" id="PS51164"/>
    </source>
</evidence>
<dbReference type="EMBL" id="ABDF02000082">
    <property type="protein sequence ID" value="EHK19889.1"/>
    <property type="molecule type" value="Genomic_DNA"/>
</dbReference>
<dbReference type="HOGENOM" id="CLU_007818_6_1_1"/>
<dbReference type="eggNOG" id="KOG4701">
    <property type="taxonomic scope" value="Eukaryota"/>
</dbReference>
<dbReference type="PROSITE" id="PS01095">
    <property type="entry name" value="GH18_1"/>
    <property type="match status" value="1"/>
</dbReference>
<keyword evidence="9" id="KW-0843">Virulence</keyword>
<dbReference type="InterPro" id="IPR001579">
    <property type="entry name" value="Glyco_hydro_18_chit_AS"/>
</dbReference>
<comment type="catalytic activity">
    <reaction evidence="1">
        <text>Random endo-hydrolysis of N-acetyl-beta-D-glucosaminide (1-&gt;4)-beta-linkages in chitin and chitodextrins.</text>
        <dbReference type="EC" id="3.2.1.14"/>
    </reaction>
</comment>
<keyword evidence="18" id="KW-1185">Reference proteome</keyword>
<keyword evidence="4" id="KW-0964">Secreted</keyword>
<evidence type="ECO:0000256" key="13">
    <source>
        <dbReference type="ARBA" id="ARBA00025727"/>
    </source>
</evidence>
<evidence type="ECO:0000256" key="11">
    <source>
        <dbReference type="ARBA" id="ARBA00023295"/>
    </source>
</evidence>
<dbReference type="STRING" id="413071.G9N0K7"/>